<gene>
    <name evidence="1" type="ORF">HQ865_01970</name>
</gene>
<protein>
    <recommendedName>
        <fullName evidence="3">Fibronectin type-III domain-containing protein</fullName>
    </recommendedName>
</protein>
<evidence type="ECO:0000313" key="1">
    <source>
        <dbReference type="EMBL" id="QKJ28572.1"/>
    </source>
</evidence>
<sequence length="227" mass="24825">MRRPLFLLAIITILASCTKKEDDHTPPGKAVLVFPAKDALCTTGTNITATESTVTFSWNTTEHTDGYQLIITNLVTKEVITKNTANNQMAVTIPANAPYSWSVNSVSAGVPNGTKSNEWRFYNAGLGITSYAPFPATMVSPTYNQSVTATGGKVTLTWTGSDVDNDINYYTVFCDKNATPLQQVIANTQNTSFNTSVTSGSIYYWYVQTYDKQGNVSKSETFKFTVN</sequence>
<evidence type="ECO:0000313" key="2">
    <source>
        <dbReference type="Proteomes" id="UP000505355"/>
    </source>
</evidence>
<organism evidence="1 2">
    <name type="scientific">Mucilaginibacter mali</name>
    <dbReference type="NCBI Taxonomy" id="2740462"/>
    <lineage>
        <taxon>Bacteria</taxon>
        <taxon>Pseudomonadati</taxon>
        <taxon>Bacteroidota</taxon>
        <taxon>Sphingobacteriia</taxon>
        <taxon>Sphingobacteriales</taxon>
        <taxon>Sphingobacteriaceae</taxon>
        <taxon>Mucilaginibacter</taxon>
    </lineage>
</organism>
<dbReference type="KEGG" id="mmab:HQ865_01970"/>
<dbReference type="InterPro" id="IPR036116">
    <property type="entry name" value="FN3_sf"/>
</dbReference>
<reference evidence="1 2" key="1">
    <citation type="submission" date="2020-05" db="EMBL/GenBank/DDBJ databases">
        <title>Mucilaginibacter mali sp. nov.</title>
        <authorList>
            <person name="Kim H.S."/>
            <person name="Lee K.C."/>
            <person name="Suh M.K."/>
            <person name="Kim J.-S."/>
            <person name="Han K.-I."/>
            <person name="Eom M.K."/>
            <person name="Shin Y.K."/>
            <person name="Lee J.-S."/>
        </authorList>
    </citation>
    <scope>NUCLEOTIDE SEQUENCE [LARGE SCALE GENOMIC DNA]</scope>
    <source>
        <strain evidence="1 2">G2-14</strain>
    </source>
</reference>
<evidence type="ECO:0008006" key="3">
    <source>
        <dbReference type="Google" id="ProtNLM"/>
    </source>
</evidence>
<keyword evidence="2" id="KW-1185">Reference proteome</keyword>
<dbReference type="EMBL" id="CP054139">
    <property type="protein sequence ID" value="QKJ28572.1"/>
    <property type="molecule type" value="Genomic_DNA"/>
</dbReference>
<dbReference type="PROSITE" id="PS51257">
    <property type="entry name" value="PROKAR_LIPOPROTEIN"/>
    <property type="match status" value="1"/>
</dbReference>
<dbReference type="RefSeq" id="WP_173413274.1">
    <property type="nucleotide sequence ID" value="NZ_CP054139.1"/>
</dbReference>
<dbReference type="SUPFAM" id="SSF49265">
    <property type="entry name" value="Fibronectin type III"/>
    <property type="match status" value="1"/>
</dbReference>
<name>A0A7D4QD19_9SPHI</name>
<dbReference type="Proteomes" id="UP000505355">
    <property type="component" value="Chromosome"/>
</dbReference>
<dbReference type="Gene3D" id="2.60.40.10">
    <property type="entry name" value="Immunoglobulins"/>
    <property type="match status" value="1"/>
</dbReference>
<proteinExistence type="predicted"/>
<dbReference type="InterPro" id="IPR013783">
    <property type="entry name" value="Ig-like_fold"/>
</dbReference>
<accession>A0A7D4QD19</accession>
<dbReference type="AlphaFoldDB" id="A0A7D4QD19"/>